<dbReference type="PANTHER" id="PTHR43393">
    <property type="entry name" value="CYTOKININ RIBOSIDE 5'-MONOPHOSPHATE PHOSPHORIBOHYDROLASE"/>
    <property type="match status" value="1"/>
</dbReference>
<keyword evidence="1" id="KW-0203">Cytokinin biosynthesis</keyword>
<keyword evidence="1" id="KW-0378">Hydrolase</keyword>
<protein>
    <recommendedName>
        <fullName evidence="1">Cytokinin riboside 5'-monophosphate phosphoribohydrolase</fullName>
        <ecNumber evidence="1">3.2.2.n1</ecNumber>
    </recommendedName>
</protein>
<dbReference type="InterPro" id="IPR031100">
    <property type="entry name" value="LOG_fam"/>
</dbReference>
<dbReference type="GO" id="GO:0005829">
    <property type="term" value="C:cytosol"/>
    <property type="evidence" value="ECO:0007669"/>
    <property type="project" value="TreeGrafter"/>
</dbReference>
<evidence type="ECO:0000313" key="3">
    <source>
        <dbReference type="Proteomes" id="UP000177803"/>
    </source>
</evidence>
<proteinExistence type="inferred from homology"/>
<accession>A0A1F6NKW7</accession>
<comment type="similarity">
    <text evidence="1">Belongs to the LOG family.</text>
</comment>
<dbReference type="SUPFAM" id="SSF102405">
    <property type="entry name" value="MCP/YpsA-like"/>
    <property type="match status" value="1"/>
</dbReference>
<evidence type="ECO:0000313" key="2">
    <source>
        <dbReference type="EMBL" id="OGH84541.1"/>
    </source>
</evidence>
<dbReference type="EMBL" id="MFQR01000015">
    <property type="protein sequence ID" value="OGH84541.1"/>
    <property type="molecule type" value="Genomic_DNA"/>
</dbReference>
<dbReference type="InterPro" id="IPR052341">
    <property type="entry name" value="LOG_family_nucleotidases"/>
</dbReference>
<dbReference type="EC" id="3.2.2.n1" evidence="1"/>
<dbReference type="Pfam" id="PF03641">
    <property type="entry name" value="Lysine_decarbox"/>
    <property type="match status" value="1"/>
</dbReference>
<dbReference type="GO" id="GO:0016787">
    <property type="term" value="F:hydrolase activity"/>
    <property type="evidence" value="ECO:0007669"/>
    <property type="project" value="UniProtKB-KW"/>
</dbReference>
<name>A0A1F6NKW7_9BACT</name>
<dbReference type="GO" id="GO:0009691">
    <property type="term" value="P:cytokinin biosynthetic process"/>
    <property type="evidence" value="ECO:0007669"/>
    <property type="project" value="UniProtKB-UniRule"/>
</dbReference>
<sequence>MFCQGGPDWRIFRIMAELVEGFELLSNIKNDVTVLGTKSILPGASYYQSAYELGKTLADNKITVITGGGPGTMEAVNRGAFERGGESIGMNMMMDHAERHNNYLTKSIGFVFPFVRKLIITAPSRAFIFFPGGFGTLHQLFELLTLIETKKIEPLPLFLYGKAFWQPLLDYIHVLYADFRTINQMDEHAVRLVDSPGEIMAILNK</sequence>
<dbReference type="AlphaFoldDB" id="A0A1F6NKW7"/>
<dbReference type="NCBIfam" id="TIGR00730">
    <property type="entry name" value="Rossman fold protein, TIGR00730 family"/>
    <property type="match status" value="1"/>
</dbReference>
<gene>
    <name evidence="2" type="ORF">A2261_02730</name>
</gene>
<dbReference type="Proteomes" id="UP000177803">
    <property type="component" value="Unassembled WGS sequence"/>
</dbReference>
<evidence type="ECO:0000256" key="1">
    <source>
        <dbReference type="RuleBase" id="RU363015"/>
    </source>
</evidence>
<dbReference type="InterPro" id="IPR005269">
    <property type="entry name" value="LOG"/>
</dbReference>
<comment type="caution">
    <text evidence="2">The sequence shown here is derived from an EMBL/GenBank/DDBJ whole genome shotgun (WGS) entry which is preliminary data.</text>
</comment>
<dbReference type="PANTHER" id="PTHR43393:SF3">
    <property type="entry name" value="LYSINE DECARBOXYLASE-LIKE PROTEIN"/>
    <property type="match status" value="1"/>
</dbReference>
<reference evidence="2 3" key="1">
    <citation type="journal article" date="2016" name="Nat. Commun.">
        <title>Thousands of microbial genomes shed light on interconnected biogeochemical processes in an aquifer system.</title>
        <authorList>
            <person name="Anantharaman K."/>
            <person name="Brown C.T."/>
            <person name="Hug L.A."/>
            <person name="Sharon I."/>
            <person name="Castelle C.J."/>
            <person name="Probst A.J."/>
            <person name="Thomas B.C."/>
            <person name="Singh A."/>
            <person name="Wilkins M.J."/>
            <person name="Karaoz U."/>
            <person name="Brodie E.L."/>
            <person name="Williams K.H."/>
            <person name="Hubbard S.S."/>
            <person name="Banfield J.F."/>
        </authorList>
    </citation>
    <scope>NUCLEOTIDE SEQUENCE [LARGE SCALE GENOMIC DNA]</scope>
</reference>
<dbReference type="Gene3D" id="3.40.50.450">
    <property type="match status" value="1"/>
</dbReference>
<organism evidence="2 3">
    <name type="scientific">Candidatus Magasanikbacteria bacterium RIFOXYA2_FULL_44_8</name>
    <dbReference type="NCBI Taxonomy" id="1798696"/>
    <lineage>
        <taxon>Bacteria</taxon>
        <taxon>Candidatus Magasanikiibacteriota</taxon>
    </lineage>
</organism>